<evidence type="ECO:0000313" key="2">
    <source>
        <dbReference type="EMBL" id="GCC32821.1"/>
    </source>
</evidence>
<evidence type="ECO:0000313" key="3">
    <source>
        <dbReference type="Proteomes" id="UP000287033"/>
    </source>
</evidence>
<keyword evidence="3" id="KW-1185">Reference proteome</keyword>
<accession>A0A401SQZ7</accession>
<dbReference type="EMBL" id="BEZZ01000464">
    <property type="protein sequence ID" value="GCC32821.1"/>
    <property type="molecule type" value="Genomic_DNA"/>
</dbReference>
<dbReference type="AlphaFoldDB" id="A0A401SQZ7"/>
<name>A0A401SQZ7_CHIPU</name>
<reference evidence="2 3" key="1">
    <citation type="journal article" date="2018" name="Nat. Ecol. Evol.">
        <title>Shark genomes provide insights into elasmobranch evolution and the origin of vertebrates.</title>
        <authorList>
            <person name="Hara Y"/>
            <person name="Yamaguchi K"/>
            <person name="Onimaru K"/>
            <person name="Kadota M"/>
            <person name="Koyanagi M"/>
            <person name="Keeley SD"/>
            <person name="Tatsumi K"/>
            <person name="Tanaka K"/>
            <person name="Motone F"/>
            <person name="Kageyama Y"/>
            <person name="Nozu R"/>
            <person name="Adachi N"/>
            <person name="Nishimura O"/>
            <person name="Nakagawa R"/>
            <person name="Tanegashima C"/>
            <person name="Kiyatake I"/>
            <person name="Matsumoto R"/>
            <person name="Murakumo K"/>
            <person name="Nishida K"/>
            <person name="Terakita A"/>
            <person name="Kuratani S"/>
            <person name="Sato K"/>
            <person name="Hyodo S Kuraku.S."/>
        </authorList>
    </citation>
    <scope>NUCLEOTIDE SEQUENCE [LARGE SCALE GENOMIC DNA]</scope>
</reference>
<comment type="caution">
    <text evidence="2">The sequence shown here is derived from an EMBL/GenBank/DDBJ whole genome shotgun (WGS) entry which is preliminary data.</text>
</comment>
<feature type="compositionally biased region" description="Polar residues" evidence="1">
    <location>
        <begin position="65"/>
        <end position="75"/>
    </location>
</feature>
<proteinExistence type="predicted"/>
<feature type="compositionally biased region" description="Polar residues" evidence="1">
    <location>
        <begin position="81"/>
        <end position="91"/>
    </location>
</feature>
<dbReference type="Proteomes" id="UP000287033">
    <property type="component" value="Unassembled WGS sequence"/>
</dbReference>
<organism evidence="2 3">
    <name type="scientific">Chiloscyllium punctatum</name>
    <name type="common">Brownbanded bambooshark</name>
    <name type="synonym">Hemiscyllium punctatum</name>
    <dbReference type="NCBI Taxonomy" id="137246"/>
    <lineage>
        <taxon>Eukaryota</taxon>
        <taxon>Metazoa</taxon>
        <taxon>Chordata</taxon>
        <taxon>Craniata</taxon>
        <taxon>Vertebrata</taxon>
        <taxon>Chondrichthyes</taxon>
        <taxon>Elasmobranchii</taxon>
        <taxon>Galeomorphii</taxon>
        <taxon>Galeoidea</taxon>
        <taxon>Orectolobiformes</taxon>
        <taxon>Hemiscylliidae</taxon>
        <taxon>Chiloscyllium</taxon>
    </lineage>
</organism>
<sequence>MSVGVSFLHCRPPLTRRCTARPAVERLNPTEILQLTAPARTHVGSQINRTRLPQLARLLRDSIGPISSSRLSTGSGCRPSNGRSSRSSMFG</sequence>
<protein>
    <submittedName>
        <fullName evidence="2">Uncharacterized protein</fullName>
    </submittedName>
</protein>
<evidence type="ECO:0000256" key="1">
    <source>
        <dbReference type="SAM" id="MobiDB-lite"/>
    </source>
</evidence>
<gene>
    <name evidence="2" type="ORF">chiPu_0011285</name>
</gene>
<feature type="region of interest" description="Disordered" evidence="1">
    <location>
        <begin position="65"/>
        <end position="91"/>
    </location>
</feature>